<feature type="region of interest" description="Disordered" evidence="1">
    <location>
        <begin position="1"/>
        <end position="57"/>
    </location>
</feature>
<dbReference type="InterPro" id="IPR007995">
    <property type="entry name" value="DUF742"/>
</dbReference>
<organism evidence="2 3">
    <name type="scientific">Kitasatospora cystarginea</name>
    <dbReference type="NCBI Taxonomy" id="58350"/>
    <lineage>
        <taxon>Bacteria</taxon>
        <taxon>Bacillati</taxon>
        <taxon>Actinomycetota</taxon>
        <taxon>Actinomycetes</taxon>
        <taxon>Kitasatosporales</taxon>
        <taxon>Streptomycetaceae</taxon>
        <taxon>Kitasatospora</taxon>
    </lineage>
</organism>
<keyword evidence="3" id="KW-1185">Reference proteome</keyword>
<accession>A0ABN3E2P8</accession>
<name>A0ABN3E2P8_9ACTN</name>
<protein>
    <recommendedName>
        <fullName evidence="4">DUF742 domain-containing protein</fullName>
    </recommendedName>
</protein>
<dbReference type="Pfam" id="PF05331">
    <property type="entry name" value="DUF742"/>
    <property type="match status" value="1"/>
</dbReference>
<evidence type="ECO:0000256" key="1">
    <source>
        <dbReference type="SAM" id="MobiDB-lite"/>
    </source>
</evidence>
<evidence type="ECO:0000313" key="3">
    <source>
        <dbReference type="Proteomes" id="UP001500305"/>
    </source>
</evidence>
<sequence length="169" mass="18165">MSHPWPGRPAPDYPSIPRLPVPDHPPVPGLPVPPSGRPAPPPRPTRPPRPHHWYDDAAGPMVRPYAMTRGRTRPAGLEFDLIALVVSDVPDAKDLPIGPEAGLILALCRNNALSVAEIAAETDLPLGVVRVLLGDLLAAELIRVSRPVPPALLPDEHILQEVIHGLRAL</sequence>
<dbReference type="PANTHER" id="PTHR36221">
    <property type="entry name" value="DUF742 DOMAIN-CONTAINING PROTEIN"/>
    <property type="match status" value="1"/>
</dbReference>
<dbReference type="EMBL" id="BAAATR010000012">
    <property type="protein sequence ID" value="GAA2247183.1"/>
    <property type="molecule type" value="Genomic_DNA"/>
</dbReference>
<dbReference type="Proteomes" id="UP001500305">
    <property type="component" value="Unassembled WGS sequence"/>
</dbReference>
<evidence type="ECO:0008006" key="4">
    <source>
        <dbReference type="Google" id="ProtNLM"/>
    </source>
</evidence>
<feature type="compositionally biased region" description="Pro residues" evidence="1">
    <location>
        <begin position="1"/>
        <end position="45"/>
    </location>
</feature>
<gene>
    <name evidence="2" type="ORF">GCM10010430_31670</name>
</gene>
<proteinExistence type="predicted"/>
<reference evidence="2 3" key="1">
    <citation type="journal article" date="2019" name="Int. J. Syst. Evol. Microbiol.">
        <title>The Global Catalogue of Microorganisms (GCM) 10K type strain sequencing project: providing services to taxonomists for standard genome sequencing and annotation.</title>
        <authorList>
            <consortium name="The Broad Institute Genomics Platform"/>
            <consortium name="The Broad Institute Genome Sequencing Center for Infectious Disease"/>
            <person name="Wu L."/>
            <person name="Ma J."/>
        </authorList>
    </citation>
    <scope>NUCLEOTIDE SEQUENCE [LARGE SCALE GENOMIC DNA]</scope>
    <source>
        <strain evidence="2 3">JCM 7356</strain>
    </source>
</reference>
<comment type="caution">
    <text evidence="2">The sequence shown here is derived from an EMBL/GenBank/DDBJ whole genome shotgun (WGS) entry which is preliminary data.</text>
</comment>
<evidence type="ECO:0000313" key="2">
    <source>
        <dbReference type="EMBL" id="GAA2247183.1"/>
    </source>
</evidence>
<dbReference type="PANTHER" id="PTHR36221:SF1">
    <property type="entry name" value="DUF742 DOMAIN-CONTAINING PROTEIN"/>
    <property type="match status" value="1"/>
</dbReference>